<reference evidence="7" key="2">
    <citation type="submission" date="2025-09" db="UniProtKB">
        <authorList>
            <consortium name="Ensembl"/>
        </authorList>
    </citation>
    <scope>IDENTIFICATION</scope>
</reference>
<dbReference type="FunFam" id="1.20.1070.10:FF:000096">
    <property type="entry name" value="Odorant receptor 131-2"/>
    <property type="match status" value="1"/>
</dbReference>
<comment type="subcellular location">
    <subcellularLocation>
        <location evidence="1">Membrane</location>
    </subcellularLocation>
</comment>
<feature type="transmembrane region" description="Helical" evidence="5">
    <location>
        <begin position="179"/>
        <end position="196"/>
    </location>
</feature>
<dbReference type="InterPro" id="IPR017452">
    <property type="entry name" value="GPCR_Rhodpsn_7TM"/>
</dbReference>
<dbReference type="GO" id="GO:0016020">
    <property type="term" value="C:membrane"/>
    <property type="evidence" value="ECO:0007669"/>
    <property type="project" value="UniProtKB-SubCell"/>
</dbReference>
<dbReference type="GO" id="GO:0005549">
    <property type="term" value="F:odorant binding"/>
    <property type="evidence" value="ECO:0007669"/>
    <property type="project" value="TreeGrafter"/>
</dbReference>
<name>A0A3B3QLL5_9TELE</name>
<keyword evidence="8" id="KW-1185">Reference proteome</keyword>
<keyword evidence="3 5" id="KW-1133">Transmembrane helix</keyword>
<dbReference type="CDD" id="cd00637">
    <property type="entry name" value="7tm_classA_rhodopsin-like"/>
    <property type="match status" value="1"/>
</dbReference>
<evidence type="ECO:0000313" key="8">
    <source>
        <dbReference type="Proteomes" id="UP000261540"/>
    </source>
</evidence>
<evidence type="ECO:0000256" key="4">
    <source>
        <dbReference type="ARBA" id="ARBA00023136"/>
    </source>
</evidence>
<proteinExistence type="predicted"/>
<organism evidence="7 8">
    <name type="scientific">Paramormyrops kingsleyae</name>
    <dbReference type="NCBI Taxonomy" id="1676925"/>
    <lineage>
        <taxon>Eukaryota</taxon>
        <taxon>Metazoa</taxon>
        <taxon>Chordata</taxon>
        <taxon>Craniata</taxon>
        <taxon>Vertebrata</taxon>
        <taxon>Euteleostomi</taxon>
        <taxon>Actinopterygii</taxon>
        <taxon>Neopterygii</taxon>
        <taxon>Teleostei</taxon>
        <taxon>Osteoglossocephala</taxon>
        <taxon>Osteoglossomorpha</taxon>
        <taxon>Osteoglossiformes</taxon>
        <taxon>Mormyridae</taxon>
        <taxon>Paramormyrops</taxon>
    </lineage>
</organism>
<feature type="transmembrane region" description="Helical" evidence="5">
    <location>
        <begin position="12"/>
        <end position="32"/>
    </location>
</feature>
<keyword evidence="4 5" id="KW-0472">Membrane</keyword>
<protein>
    <submittedName>
        <fullName evidence="7">Odorant receptor, family 90, subfamily A, member 1</fullName>
    </submittedName>
</protein>
<sequence>DLFSTAFLKNFIVVSIWLSLSYINCTVIITFFRHQMFCQDPRYILFIHMVISDAIQLTVTIMLFILSYVLYTINVSVCCFFLLVAIFTTRNTPINLSGMALERYIAVCKPLRHSQICTVKRTYVLIGFIWFLCITPETADLFITLSNKPISFFYTSVFCLRHNIFKDPGQTYRRQAFDALYFSFVVFTLVYTYLRIMWAAKALSTEKVLAQKARKTILLHGVQLLMCMLSYVSSSVELAINQIFPRYASEIRYATYLIVFILPRFLSPIIYGIRDKKFYQYLKRDFIC</sequence>
<dbReference type="InterPro" id="IPR000276">
    <property type="entry name" value="GPCR_Rhodpsn"/>
</dbReference>
<dbReference type="Ensembl" id="ENSPKIT00000031048.1">
    <property type="protein sequence ID" value="ENSPKIP00000007008.1"/>
    <property type="gene ID" value="ENSPKIG00000023064.1"/>
</dbReference>
<dbReference type="PANTHER" id="PTHR26451:SF974">
    <property type="entry name" value="ODORANT RECEPTOR"/>
    <property type="match status" value="1"/>
</dbReference>
<accession>A0A3B3QLL5</accession>
<feature type="transmembrane region" description="Helical" evidence="5">
    <location>
        <begin position="217"/>
        <end position="233"/>
    </location>
</feature>
<dbReference type="Proteomes" id="UP000261540">
    <property type="component" value="Unplaced"/>
</dbReference>
<dbReference type="GO" id="GO:0004984">
    <property type="term" value="F:olfactory receptor activity"/>
    <property type="evidence" value="ECO:0007669"/>
    <property type="project" value="TreeGrafter"/>
</dbReference>
<dbReference type="PROSITE" id="PS50262">
    <property type="entry name" value="G_PROTEIN_RECEP_F1_2"/>
    <property type="match status" value="1"/>
</dbReference>
<keyword evidence="2 5" id="KW-0812">Transmembrane</keyword>
<evidence type="ECO:0000256" key="5">
    <source>
        <dbReference type="SAM" id="Phobius"/>
    </source>
</evidence>
<dbReference type="Gene3D" id="1.20.1070.10">
    <property type="entry name" value="Rhodopsin 7-helix transmembrane proteins"/>
    <property type="match status" value="1"/>
</dbReference>
<dbReference type="Pfam" id="PF00001">
    <property type="entry name" value="7tm_1"/>
    <property type="match status" value="1"/>
</dbReference>
<evidence type="ECO:0000256" key="3">
    <source>
        <dbReference type="ARBA" id="ARBA00022989"/>
    </source>
</evidence>
<evidence type="ECO:0000259" key="6">
    <source>
        <dbReference type="PROSITE" id="PS50262"/>
    </source>
</evidence>
<evidence type="ECO:0000313" key="7">
    <source>
        <dbReference type="Ensembl" id="ENSPKIP00000007008.1"/>
    </source>
</evidence>
<feature type="transmembrane region" description="Helical" evidence="5">
    <location>
        <begin position="71"/>
        <end position="89"/>
    </location>
</feature>
<dbReference type="PANTHER" id="PTHR26451">
    <property type="entry name" value="G_PROTEIN_RECEP_F1_2 DOMAIN-CONTAINING PROTEIN"/>
    <property type="match status" value="1"/>
</dbReference>
<evidence type="ECO:0000256" key="2">
    <source>
        <dbReference type="ARBA" id="ARBA00022692"/>
    </source>
</evidence>
<feature type="transmembrane region" description="Helical" evidence="5">
    <location>
        <begin position="122"/>
        <end position="143"/>
    </location>
</feature>
<dbReference type="AlphaFoldDB" id="A0A3B3QLL5"/>
<dbReference type="InterPro" id="IPR052921">
    <property type="entry name" value="GPCR1_Superfamily_Member"/>
</dbReference>
<reference evidence="7" key="1">
    <citation type="submission" date="2025-08" db="UniProtKB">
        <authorList>
            <consortium name="Ensembl"/>
        </authorList>
    </citation>
    <scope>IDENTIFICATION</scope>
</reference>
<feature type="transmembrane region" description="Helical" evidence="5">
    <location>
        <begin position="253"/>
        <end position="273"/>
    </location>
</feature>
<feature type="transmembrane region" description="Helical" evidence="5">
    <location>
        <begin position="44"/>
        <end position="65"/>
    </location>
</feature>
<feature type="domain" description="G-protein coupled receptors family 1 profile" evidence="6">
    <location>
        <begin position="23"/>
        <end position="271"/>
    </location>
</feature>
<dbReference type="SUPFAM" id="SSF81321">
    <property type="entry name" value="Family A G protein-coupled receptor-like"/>
    <property type="match status" value="1"/>
</dbReference>
<evidence type="ECO:0000256" key="1">
    <source>
        <dbReference type="ARBA" id="ARBA00004370"/>
    </source>
</evidence>
<dbReference type="GO" id="GO:0004930">
    <property type="term" value="F:G protein-coupled receptor activity"/>
    <property type="evidence" value="ECO:0007669"/>
    <property type="project" value="InterPro"/>
</dbReference>
<dbReference type="GeneTree" id="ENSGT00940000161337"/>